<keyword evidence="1 7" id="KW-0963">Cytoplasm</keyword>
<dbReference type="PROSITE" id="PS51689">
    <property type="entry name" value="SAM_RNA_A_N6_MT"/>
    <property type="match status" value="1"/>
</dbReference>
<dbReference type="PANTHER" id="PTHR11727">
    <property type="entry name" value="DIMETHYLADENOSINE TRANSFERASE"/>
    <property type="match status" value="1"/>
</dbReference>
<evidence type="ECO:0000259" key="9">
    <source>
        <dbReference type="SMART" id="SM00650"/>
    </source>
</evidence>
<comment type="function">
    <text evidence="7">Specifically dimethylates two adjacent adenosines (A1518 and A1519) in the loop of a conserved hairpin near the 3'-end of 16S rRNA in the 30S particle. May play a critical role in biogenesis of 30S subunits.</text>
</comment>
<evidence type="ECO:0000256" key="2">
    <source>
        <dbReference type="ARBA" id="ARBA00022552"/>
    </source>
</evidence>
<evidence type="ECO:0000256" key="4">
    <source>
        <dbReference type="ARBA" id="ARBA00022679"/>
    </source>
</evidence>
<dbReference type="CDD" id="cd02440">
    <property type="entry name" value="AdoMet_MTases"/>
    <property type="match status" value="1"/>
</dbReference>
<keyword evidence="3 7" id="KW-0489">Methyltransferase</keyword>
<dbReference type="InterPro" id="IPR020596">
    <property type="entry name" value="rRNA_Ade_Mease_Trfase_CS"/>
</dbReference>
<evidence type="ECO:0000256" key="1">
    <source>
        <dbReference type="ARBA" id="ARBA00022490"/>
    </source>
</evidence>
<keyword evidence="2 7" id="KW-0698">rRNA processing</keyword>
<sequence length="256" mass="29131">MRKKLGQHFLHNKAALQKIVDALSLHSGEIVIEVGPGHGELTEFLLRSDGIRVIGIEKDPALISTLREKFKDTKSFESYEGDVRTDLLSIIARFDSYKLVGNIPYYLTGFLFRIISELPKKPDLIVLTIQKEVAERVCAEPPEMNLLAASIQVWAEPKILGVLERSDFSPPPEVDSAILELAPRKREEGFDDVRYFRFIKALFKQPRKMILNNLRDGFTLSKEDIEEKLKKFSLSSSLRPQDLSIEELVELSTVFS</sequence>
<evidence type="ECO:0000256" key="7">
    <source>
        <dbReference type="HAMAP-Rule" id="MF_00607"/>
    </source>
</evidence>
<feature type="binding site" evidence="7 8">
    <location>
        <position position="57"/>
    </location>
    <ligand>
        <name>S-adenosyl-L-methionine</name>
        <dbReference type="ChEBI" id="CHEBI:59789"/>
    </ligand>
</feature>
<dbReference type="GO" id="GO:0003723">
    <property type="term" value="F:RNA binding"/>
    <property type="evidence" value="ECO:0007669"/>
    <property type="project" value="UniProtKB-UniRule"/>
</dbReference>
<feature type="binding site" evidence="7 8">
    <location>
        <position position="8"/>
    </location>
    <ligand>
        <name>S-adenosyl-L-methionine</name>
        <dbReference type="ChEBI" id="CHEBI:59789"/>
    </ligand>
</feature>
<feature type="binding site" evidence="7 8">
    <location>
        <position position="82"/>
    </location>
    <ligand>
        <name>S-adenosyl-L-methionine</name>
        <dbReference type="ChEBI" id="CHEBI:59789"/>
    </ligand>
</feature>
<dbReference type="Pfam" id="PF00398">
    <property type="entry name" value="RrnaAD"/>
    <property type="match status" value="1"/>
</dbReference>
<evidence type="ECO:0000313" key="11">
    <source>
        <dbReference type="Proteomes" id="UP000176976"/>
    </source>
</evidence>
<evidence type="ECO:0000256" key="8">
    <source>
        <dbReference type="PROSITE-ProRule" id="PRU01026"/>
    </source>
</evidence>
<keyword evidence="6 7" id="KW-0694">RNA-binding</keyword>
<feature type="binding site" evidence="7 8">
    <location>
        <position position="35"/>
    </location>
    <ligand>
        <name>S-adenosyl-L-methionine</name>
        <dbReference type="ChEBI" id="CHEBI:59789"/>
    </ligand>
</feature>
<dbReference type="AlphaFoldDB" id="A0A1G1ZA23"/>
<dbReference type="SUPFAM" id="SSF53335">
    <property type="entry name" value="S-adenosyl-L-methionine-dependent methyltransferases"/>
    <property type="match status" value="1"/>
</dbReference>
<comment type="caution">
    <text evidence="10">The sequence shown here is derived from an EMBL/GenBank/DDBJ whole genome shotgun (WGS) entry which is preliminary data.</text>
</comment>
<dbReference type="PROSITE" id="PS01131">
    <property type="entry name" value="RRNA_A_DIMETH"/>
    <property type="match status" value="1"/>
</dbReference>
<dbReference type="InterPro" id="IPR029063">
    <property type="entry name" value="SAM-dependent_MTases_sf"/>
</dbReference>
<keyword evidence="4 7" id="KW-0808">Transferase</keyword>
<feature type="domain" description="Ribosomal RNA adenine methylase transferase N-terminal" evidence="9">
    <location>
        <begin position="15"/>
        <end position="185"/>
    </location>
</feature>
<dbReference type="InterPro" id="IPR001737">
    <property type="entry name" value="KsgA/Erm"/>
</dbReference>
<evidence type="ECO:0000256" key="6">
    <source>
        <dbReference type="ARBA" id="ARBA00022884"/>
    </source>
</evidence>
<keyword evidence="5 7" id="KW-0949">S-adenosyl-L-methionine</keyword>
<dbReference type="InterPro" id="IPR011530">
    <property type="entry name" value="rRNA_adenine_dimethylase"/>
</dbReference>
<dbReference type="Gene3D" id="3.40.50.150">
    <property type="entry name" value="Vaccinia Virus protein VP39"/>
    <property type="match status" value="1"/>
</dbReference>
<evidence type="ECO:0000256" key="5">
    <source>
        <dbReference type="ARBA" id="ARBA00022691"/>
    </source>
</evidence>
<organism evidence="10 11">
    <name type="scientific">Candidatus Colwellbacteria bacterium RIFCSPLOWO2_12_FULL_44_13</name>
    <dbReference type="NCBI Taxonomy" id="1797694"/>
    <lineage>
        <taxon>Bacteria</taxon>
        <taxon>Candidatus Colwelliibacteriota</taxon>
    </lineage>
</organism>
<gene>
    <name evidence="7" type="primary">rsmA</name>
    <name evidence="7" type="synonym">ksgA</name>
    <name evidence="10" type="ORF">A3H06_02030</name>
</gene>
<evidence type="ECO:0000256" key="3">
    <source>
        <dbReference type="ARBA" id="ARBA00022603"/>
    </source>
</evidence>
<feature type="binding site" evidence="7 8">
    <location>
        <position position="10"/>
    </location>
    <ligand>
        <name>S-adenosyl-L-methionine</name>
        <dbReference type="ChEBI" id="CHEBI:59789"/>
    </ligand>
</feature>
<evidence type="ECO:0000313" key="10">
    <source>
        <dbReference type="EMBL" id="OGY61492.1"/>
    </source>
</evidence>
<dbReference type="SMART" id="SM00650">
    <property type="entry name" value="rADc"/>
    <property type="match status" value="1"/>
</dbReference>
<dbReference type="NCBIfam" id="TIGR00755">
    <property type="entry name" value="ksgA"/>
    <property type="match status" value="1"/>
</dbReference>
<comment type="catalytic activity">
    <reaction evidence="7">
        <text>adenosine(1518)/adenosine(1519) in 16S rRNA + 4 S-adenosyl-L-methionine = N(6)-dimethyladenosine(1518)/N(6)-dimethyladenosine(1519) in 16S rRNA + 4 S-adenosyl-L-homocysteine + 4 H(+)</text>
        <dbReference type="Rhea" id="RHEA:19609"/>
        <dbReference type="Rhea" id="RHEA-COMP:10232"/>
        <dbReference type="Rhea" id="RHEA-COMP:10233"/>
        <dbReference type="ChEBI" id="CHEBI:15378"/>
        <dbReference type="ChEBI" id="CHEBI:57856"/>
        <dbReference type="ChEBI" id="CHEBI:59789"/>
        <dbReference type="ChEBI" id="CHEBI:74411"/>
        <dbReference type="ChEBI" id="CHEBI:74493"/>
        <dbReference type="EC" id="2.1.1.182"/>
    </reaction>
</comment>
<name>A0A1G1ZA23_9BACT</name>
<dbReference type="InterPro" id="IPR023165">
    <property type="entry name" value="rRNA_Ade_diMease-like_C"/>
</dbReference>
<reference evidence="10 11" key="1">
    <citation type="journal article" date="2016" name="Nat. Commun.">
        <title>Thousands of microbial genomes shed light on interconnected biogeochemical processes in an aquifer system.</title>
        <authorList>
            <person name="Anantharaman K."/>
            <person name="Brown C.T."/>
            <person name="Hug L.A."/>
            <person name="Sharon I."/>
            <person name="Castelle C.J."/>
            <person name="Probst A.J."/>
            <person name="Thomas B.C."/>
            <person name="Singh A."/>
            <person name="Wilkins M.J."/>
            <person name="Karaoz U."/>
            <person name="Brodie E.L."/>
            <person name="Williams K.H."/>
            <person name="Hubbard S.S."/>
            <person name="Banfield J.F."/>
        </authorList>
    </citation>
    <scope>NUCLEOTIDE SEQUENCE [LARGE SCALE GENOMIC DNA]</scope>
</reference>
<dbReference type="Gene3D" id="1.10.8.100">
    <property type="entry name" value="Ribosomal RNA adenine dimethylase-like, domain 2"/>
    <property type="match status" value="1"/>
</dbReference>
<dbReference type="EMBL" id="MHJC01000020">
    <property type="protein sequence ID" value="OGY61492.1"/>
    <property type="molecule type" value="Genomic_DNA"/>
</dbReference>
<protein>
    <recommendedName>
        <fullName evidence="7">Ribosomal RNA small subunit methyltransferase A</fullName>
        <ecNumber evidence="7">2.1.1.182</ecNumber>
    </recommendedName>
    <alternativeName>
        <fullName evidence="7">16S rRNA (adenine(1518)-N(6)/adenine(1519)-N(6))-dimethyltransferase</fullName>
    </alternativeName>
    <alternativeName>
        <fullName evidence="7">16S rRNA dimethyladenosine transferase</fullName>
    </alternativeName>
    <alternativeName>
        <fullName evidence="7">16S rRNA dimethylase</fullName>
    </alternativeName>
    <alternativeName>
        <fullName evidence="7">S-adenosylmethionine-6-N', N'-adenosyl(rRNA) dimethyltransferase</fullName>
    </alternativeName>
</protein>
<accession>A0A1G1ZA23</accession>
<dbReference type="GO" id="GO:0005829">
    <property type="term" value="C:cytosol"/>
    <property type="evidence" value="ECO:0007669"/>
    <property type="project" value="TreeGrafter"/>
</dbReference>
<dbReference type="InterPro" id="IPR020598">
    <property type="entry name" value="rRNA_Ade_methylase_Trfase_N"/>
</dbReference>
<comment type="similarity">
    <text evidence="7">Belongs to the class I-like SAM-binding methyltransferase superfamily. rRNA adenine N(6)-methyltransferase family. RsmA subfamily.</text>
</comment>
<feature type="binding site" evidence="7 8">
    <location>
        <position position="102"/>
    </location>
    <ligand>
        <name>S-adenosyl-L-methionine</name>
        <dbReference type="ChEBI" id="CHEBI:59789"/>
    </ligand>
</feature>
<dbReference type="HAMAP" id="MF_00607">
    <property type="entry name" value="16SrRNA_methyltr_A"/>
    <property type="match status" value="1"/>
</dbReference>
<proteinExistence type="inferred from homology"/>
<dbReference type="GO" id="GO:0052908">
    <property type="term" value="F:16S rRNA (adenine(1518)-N(6)/adenine(1519)-N(6))-dimethyltransferase activity"/>
    <property type="evidence" value="ECO:0007669"/>
    <property type="project" value="UniProtKB-EC"/>
</dbReference>
<dbReference type="EC" id="2.1.1.182" evidence="7"/>
<dbReference type="Proteomes" id="UP000176976">
    <property type="component" value="Unassembled WGS sequence"/>
</dbReference>
<dbReference type="PANTHER" id="PTHR11727:SF7">
    <property type="entry name" value="DIMETHYLADENOSINE TRANSFERASE-RELATED"/>
    <property type="match status" value="1"/>
</dbReference>
<comment type="subcellular location">
    <subcellularLocation>
        <location evidence="7">Cytoplasm</location>
    </subcellularLocation>
</comment>